<dbReference type="VEuPathDB" id="VectorBase:ASIC021815"/>
<sequence>MNGFMAFMRNDASFNGLFVSCPSNDQAGIEADGAFIKRPLQRNSTLLLLQSLRTMRNEEITTLAELDDRCQLGLNNLRKGFRELYDEIDLLSHRATLDGEAAKLKLEHTRTRRTQHVDDLLAYARNFIREARSSIVTFDEHGVQCEVEEKRNKKVATPSSWMKPPEPVVPRVEPVEETATQRYAIQITQIEQLRISRATSPQVPLNNEVSVEQPKEVRNIGTNVNFVTQRAVKRTNMQGYMMPVNRPCPRRPQSVREQPSQPVLKPRKPATAPVATSRRHGQPSVRTFTDDQFKQLFDRFLSMQSEKGNSGEHILAKPAEEKLEEKQCDVGMEVENVTPSTNEQGETVDDVNLDTSVELPKLSRHALPSVSIQGRWDANLKVQQTGNINILDVKDDDQAVMNSNIKYIELRHGHARLDGATGDRNKSSEFVKESNLDVAPNALKLNNENGTSEQAETSGNKESSPRTAHDDIEASSKESSAHHEKPVVLVPRSVCKSARSSQKLSKTRNKYLEPFLKQNCREKSNSEIVLEVFDDDTSGTSGNEDSAEEDIRLLLNLTNGTSSESSSSVAQPKSTFLNMPQTAQCQRSLLEVSSIPALRSPSKSSIQNNSKSSGSITPTSDVDIISNQNESNERFLSKLRIWNAAVEAQSQNMNLGNQLTETIDDSSETFCRMYSFAYNGPDTLMRMLRMSEHA</sequence>
<organism evidence="2">
    <name type="scientific">Anopheles sinensis</name>
    <name type="common">Mosquito</name>
    <dbReference type="NCBI Taxonomy" id="74873"/>
    <lineage>
        <taxon>Eukaryota</taxon>
        <taxon>Metazoa</taxon>
        <taxon>Ecdysozoa</taxon>
        <taxon>Arthropoda</taxon>
        <taxon>Hexapoda</taxon>
        <taxon>Insecta</taxon>
        <taxon>Pterygota</taxon>
        <taxon>Neoptera</taxon>
        <taxon>Endopterygota</taxon>
        <taxon>Diptera</taxon>
        <taxon>Nematocera</taxon>
        <taxon>Culicoidea</taxon>
        <taxon>Culicidae</taxon>
        <taxon>Anophelinae</taxon>
        <taxon>Anopheles</taxon>
    </lineage>
</organism>
<name>A0A084WTN6_ANOSI</name>
<accession>A0A084WTN6</accession>
<feature type="region of interest" description="Disordered" evidence="1">
    <location>
        <begin position="600"/>
        <end position="623"/>
    </location>
</feature>
<feature type="compositionally biased region" description="Low complexity" evidence="1">
    <location>
        <begin position="600"/>
        <end position="616"/>
    </location>
</feature>
<dbReference type="Proteomes" id="UP000030765">
    <property type="component" value="Unassembled WGS sequence"/>
</dbReference>
<gene>
    <name evidence="2" type="ORF">ZHAS_00021815</name>
</gene>
<dbReference type="EnsemblMetazoa" id="ASIC021815-RA">
    <property type="protein sequence ID" value="ASIC021815-PA"/>
    <property type="gene ID" value="ASIC021815"/>
</dbReference>
<feature type="compositionally biased region" description="Polar residues" evidence="1">
    <location>
        <begin position="444"/>
        <end position="462"/>
    </location>
</feature>
<reference evidence="2 4" key="1">
    <citation type="journal article" date="2014" name="BMC Genomics">
        <title>Genome sequence of Anopheles sinensis provides insight into genetics basis of mosquito competence for malaria parasites.</title>
        <authorList>
            <person name="Zhou D."/>
            <person name="Zhang D."/>
            <person name="Ding G."/>
            <person name="Shi L."/>
            <person name="Hou Q."/>
            <person name="Ye Y."/>
            <person name="Xu Y."/>
            <person name="Zhou H."/>
            <person name="Xiong C."/>
            <person name="Li S."/>
            <person name="Yu J."/>
            <person name="Hong S."/>
            <person name="Yu X."/>
            <person name="Zou P."/>
            <person name="Chen C."/>
            <person name="Chang X."/>
            <person name="Wang W."/>
            <person name="Lv Y."/>
            <person name="Sun Y."/>
            <person name="Ma L."/>
            <person name="Shen B."/>
            <person name="Zhu C."/>
        </authorList>
    </citation>
    <scope>NUCLEOTIDE SEQUENCE [LARGE SCALE GENOMIC DNA]</scope>
</reference>
<dbReference type="AlphaFoldDB" id="A0A084WTN6"/>
<evidence type="ECO:0000256" key="1">
    <source>
        <dbReference type="SAM" id="MobiDB-lite"/>
    </source>
</evidence>
<reference evidence="3" key="2">
    <citation type="submission" date="2020-05" db="UniProtKB">
        <authorList>
            <consortium name="EnsemblMetazoa"/>
        </authorList>
    </citation>
    <scope>IDENTIFICATION</scope>
</reference>
<dbReference type="VEuPathDB" id="VectorBase:ASIS013818"/>
<proteinExistence type="predicted"/>
<protein>
    <submittedName>
        <fullName evidence="2 3">Uncharacterized protein</fullName>
    </submittedName>
</protein>
<dbReference type="EMBL" id="ATLV01026903">
    <property type="status" value="NOT_ANNOTATED_CDS"/>
    <property type="molecule type" value="Genomic_DNA"/>
</dbReference>
<evidence type="ECO:0000313" key="2">
    <source>
        <dbReference type="EMBL" id="KFB53580.1"/>
    </source>
</evidence>
<evidence type="ECO:0000313" key="4">
    <source>
        <dbReference type="Proteomes" id="UP000030765"/>
    </source>
</evidence>
<feature type="region of interest" description="Disordered" evidence="1">
    <location>
        <begin position="241"/>
        <end position="285"/>
    </location>
</feature>
<dbReference type="OMA" id="SIKGRWD"/>
<keyword evidence="4" id="KW-1185">Reference proteome</keyword>
<evidence type="ECO:0000313" key="3">
    <source>
        <dbReference type="EnsemblMetazoa" id="ASIC021815-PA"/>
    </source>
</evidence>
<feature type="region of interest" description="Disordered" evidence="1">
    <location>
        <begin position="441"/>
        <end position="486"/>
    </location>
</feature>
<dbReference type="OrthoDB" id="7744702at2759"/>
<feature type="compositionally biased region" description="Basic and acidic residues" evidence="1">
    <location>
        <begin position="463"/>
        <end position="486"/>
    </location>
</feature>
<dbReference type="EMBL" id="KE525420">
    <property type="protein sequence ID" value="KFB53580.1"/>
    <property type="molecule type" value="Genomic_DNA"/>
</dbReference>